<reference evidence="1 2" key="1">
    <citation type="submission" date="2023-09" db="EMBL/GenBank/DDBJ databases">
        <authorList>
            <person name="Wang M."/>
        </authorList>
    </citation>
    <scope>NUCLEOTIDE SEQUENCE [LARGE SCALE GENOMIC DNA]</scope>
    <source>
        <strain evidence="1">GT-2023</strain>
        <tissue evidence="1">Liver</tissue>
    </source>
</reference>
<proteinExistence type="predicted"/>
<dbReference type="EMBL" id="JAYMGO010000009">
    <property type="protein sequence ID" value="KAL1268114.1"/>
    <property type="molecule type" value="Genomic_DNA"/>
</dbReference>
<evidence type="ECO:0000313" key="1">
    <source>
        <dbReference type="EMBL" id="KAL1268114.1"/>
    </source>
</evidence>
<sequence>MFIPSRSCSAHRDRSTAEICSGQASSGTECVCLTAGPLNMDPLTEFPFMEEEGLTMKRTGVSLSVSLSRASPRP</sequence>
<protein>
    <submittedName>
        <fullName evidence="1">Uncharacterized protein</fullName>
    </submittedName>
</protein>
<evidence type="ECO:0000313" key="2">
    <source>
        <dbReference type="Proteomes" id="UP001558613"/>
    </source>
</evidence>
<keyword evidence="2" id="KW-1185">Reference proteome</keyword>
<name>A0ABR3MU05_9TELE</name>
<comment type="caution">
    <text evidence="1">The sequence shown here is derived from an EMBL/GenBank/DDBJ whole genome shotgun (WGS) entry which is preliminary data.</text>
</comment>
<organism evidence="1 2">
    <name type="scientific">Cirrhinus molitorella</name>
    <name type="common">mud carp</name>
    <dbReference type="NCBI Taxonomy" id="172907"/>
    <lineage>
        <taxon>Eukaryota</taxon>
        <taxon>Metazoa</taxon>
        <taxon>Chordata</taxon>
        <taxon>Craniata</taxon>
        <taxon>Vertebrata</taxon>
        <taxon>Euteleostomi</taxon>
        <taxon>Actinopterygii</taxon>
        <taxon>Neopterygii</taxon>
        <taxon>Teleostei</taxon>
        <taxon>Ostariophysi</taxon>
        <taxon>Cypriniformes</taxon>
        <taxon>Cyprinidae</taxon>
        <taxon>Labeoninae</taxon>
        <taxon>Labeonini</taxon>
        <taxon>Cirrhinus</taxon>
    </lineage>
</organism>
<gene>
    <name evidence="1" type="ORF">QQF64_033477</name>
</gene>
<dbReference type="Proteomes" id="UP001558613">
    <property type="component" value="Unassembled WGS sequence"/>
</dbReference>
<accession>A0ABR3MU05</accession>